<comment type="subcellular location">
    <subcellularLocation>
        <location evidence="1">Membrane</location>
        <topology evidence="1">Lipid-anchor</topology>
        <topology evidence="1">GPI-anchor</topology>
    </subcellularLocation>
</comment>
<dbReference type="Proteomes" id="UP000325440">
    <property type="component" value="Unassembled WGS sequence"/>
</dbReference>
<evidence type="ECO:0000256" key="8">
    <source>
        <dbReference type="ARBA" id="ARBA00023288"/>
    </source>
</evidence>
<dbReference type="InterPro" id="IPR031424">
    <property type="entry name" value="QVR-like"/>
</dbReference>
<evidence type="ECO:0000256" key="1">
    <source>
        <dbReference type="ARBA" id="ARBA00004589"/>
    </source>
</evidence>
<accession>A0A5E4M6B2</accession>
<keyword evidence="7" id="KW-0325">Glycoprotein</keyword>
<evidence type="ECO:0000256" key="3">
    <source>
        <dbReference type="ARBA" id="ARBA00022692"/>
    </source>
</evidence>
<sequence length="145" mass="15889">MIRCHIYMIVVIALGFFSLLPDYSDAINCWVCSTDTDQRCNDPMNMTKTAIEDCSRAPHSAFLKPVCKKQKQRVNGELVIIRSCAWAADSRNDDGPCAINAPANVRIEHCSTCDKDLCNGAIDVGGTVFLTAVLALAAKFVSRVF</sequence>
<evidence type="ECO:0000313" key="11">
    <source>
        <dbReference type="Proteomes" id="UP000325440"/>
    </source>
</evidence>
<organism evidence="10 11">
    <name type="scientific">Cinara cedri</name>
    <dbReference type="NCBI Taxonomy" id="506608"/>
    <lineage>
        <taxon>Eukaryota</taxon>
        <taxon>Metazoa</taxon>
        <taxon>Ecdysozoa</taxon>
        <taxon>Arthropoda</taxon>
        <taxon>Hexapoda</taxon>
        <taxon>Insecta</taxon>
        <taxon>Pterygota</taxon>
        <taxon>Neoptera</taxon>
        <taxon>Paraneoptera</taxon>
        <taxon>Hemiptera</taxon>
        <taxon>Sternorrhyncha</taxon>
        <taxon>Aphidomorpha</taxon>
        <taxon>Aphidoidea</taxon>
        <taxon>Aphididae</taxon>
        <taxon>Lachninae</taxon>
        <taxon>Cinara</taxon>
    </lineage>
</organism>
<evidence type="ECO:0000256" key="9">
    <source>
        <dbReference type="SAM" id="SignalP"/>
    </source>
</evidence>
<evidence type="ECO:0000256" key="4">
    <source>
        <dbReference type="ARBA" id="ARBA00022729"/>
    </source>
</evidence>
<gene>
    <name evidence="10" type="ORF">CINCED_3A014920</name>
</gene>
<dbReference type="AlphaFoldDB" id="A0A5E4M6B2"/>
<evidence type="ECO:0000256" key="5">
    <source>
        <dbReference type="ARBA" id="ARBA00022989"/>
    </source>
</evidence>
<evidence type="ECO:0000256" key="2">
    <source>
        <dbReference type="ARBA" id="ARBA00022622"/>
    </source>
</evidence>
<keyword evidence="3" id="KW-0812">Transmembrane</keyword>
<dbReference type="EMBL" id="CABPRJ010000023">
    <property type="protein sequence ID" value="VVC25986.1"/>
    <property type="molecule type" value="Genomic_DNA"/>
</dbReference>
<keyword evidence="8" id="KW-0449">Lipoprotein</keyword>
<dbReference type="InterPro" id="IPR050975">
    <property type="entry name" value="Sleep_regulator"/>
</dbReference>
<name>A0A5E4M6B2_9HEMI</name>
<dbReference type="GO" id="GO:0098552">
    <property type="term" value="C:side of membrane"/>
    <property type="evidence" value="ECO:0007669"/>
    <property type="project" value="UniProtKB-KW"/>
</dbReference>
<dbReference type="GO" id="GO:0032222">
    <property type="term" value="P:regulation of synaptic transmission, cholinergic"/>
    <property type="evidence" value="ECO:0007669"/>
    <property type="project" value="InterPro"/>
</dbReference>
<keyword evidence="4 9" id="KW-0732">Signal</keyword>
<keyword evidence="5" id="KW-1133">Transmembrane helix</keyword>
<dbReference type="Pfam" id="PF17064">
    <property type="entry name" value="QVR"/>
    <property type="match status" value="1"/>
</dbReference>
<proteinExistence type="predicted"/>
<dbReference type="GO" id="GO:0030431">
    <property type="term" value="P:sleep"/>
    <property type="evidence" value="ECO:0007669"/>
    <property type="project" value="InterPro"/>
</dbReference>
<feature type="chain" id="PRO_5022925061" evidence="9">
    <location>
        <begin position="27"/>
        <end position="145"/>
    </location>
</feature>
<dbReference type="PANTHER" id="PTHR33562">
    <property type="entry name" value="ATILLA, ISOFORM B-RELATED-RELATED"/>
    <property type="match status" value="1"/>
</dbReference>
<reference evidence="10 11" key="1">
    <citation type="submission" date="2019-08" db="EMBL/GenBank/DDBJ databases">
        <authorList>
            <person name="Alioto T."/>
            <person name="Alioto T."/>
            <person name="Gomez Garrido J."/>
        </authorList>
    </citation>
    <scope>NUCLEOTIDE SEQUENCE [LARGE SCALE GENOMIC DNA]</scope>
</reference>
<keyword evidence="11" id="KW-1185">Reference proteome</keyword>
<dbReference type="OrthoDB" id="6083863at2759"/>
<evidence type="ECO:0000256" key="7">
    <source>
        <dbReference type="ARBA" id="ARBA00023180"/>
    </source>
</evidence>
<evidence type="ECO:0000313" key="10">
    <source>
        <dbReference type="EMBL" id="VVC25986.1"/>
    </source>
</evidence>
<dbReference type="PANTHER" id="PTHR33562:SF2">
    <property type="entry name" value="PROTEIN QUIVER"/>
    <property type="match status" value="1"/>
</dbReference>
<dbReference type="CDD" id="cd23593">
    <property type="entry name" value="TFP_LU_ECD_Twit"/>
    <property type="match status" value="1"/>
</dbReference>
<keyword evidence="2" id="KW-0336">GPI-anchor</keyword>
<feature type="signal peptide" evidence="9">
    <location>
        <begin position="1"/>
        <end position="26"/>
    </location>
</feature>
<keyword evidence="6" id="KW-0472">Membrane</keyword>
<evidence type="ECO:0000256" key="6">
    <source>
        <dbReference type="ARBA" id="ARBA00023136"/>
    </source>
</evidence>
<protein>
    <submittedName>
        <fullName evidence="10">Uncharacterized protein</fullName>
    </submittedName>
</protein>